<organism evidence="2 3">
    <name type="scientific">Alkalisalibacterium limincola</name>
    <dbReference type="NCBI Taxonomy" id="2699169"/>
    <lineage>
        <taxon>Bacteria</taxon>
        <taxon>Pseudomonadati</taxon>
        <taxon>Pseudomonadota</taxon>
        <taxon>Gammaproteobacteria</taxon>
        <taxon>Lysobacterales</taxon>
        <taxon>Lysobacteraceae</taxon>
        <taxon>Alkalisalibacterium</taxon>
    </lineage>
</organism>
<protein>
    <recommendedName>
        <fullName evidence="4">MAPEG family protein</fullName>
    </recommendedName>
</protein>
<name>A0A5C8L0P5_9GAMM</name>
<keyword evidence="1" id="KW-1133">Transmembrane helix</keyword>
<feature type="transmembrane region" description="Helical" evidence="1">
    <location>
        <begin position="62"/>
        <end position="82"/>
    </location>
</feature>
<evidence type="ECO:0008006" key="4">
    <source>
        <dbReference type="Google" id="ProtNLM"/>
    </source>
</evidence>
<sequence>MRGGGHWHGVHRAPVLRRDIGGSAAGPASAKIAVRVAFLDNTIEQAVIAVGLYLALSTLVSGAWLSLIPVGVLFFLVGRVLFLRGYPKGVEGRALGMTLTMMPTVLGYVLVLVLLAVRWL</sequence>
<dbReference type="InterPro" id="IPR023352">
    <property type="entry name" value="MAPEG-like_dom_sf"/>
</dbReference>
<keyword evidence="3" id="KW-1185">Reference proteome</keyword>
<dbReference type="OrthoDB" id="582367at2"/>
<dbReference type="Proteomes" id="UP000321248">
    <property type="component" value="Unassembled WGS sequence"/>
</dbReference>
<dbReference type="SUPFAM" id="SSF161084">
    <property type="entry name" value="MAPEG domain-like"/>
    <property type="match status" value="1"/>
</dbReference>
<dbReference type="AlphaFoldDB" id="A0A5C8L0P5"/>
<dbReference type="Gene3D" id="1.20.120.550">
    <property type="entry name" value="Membrane associated eicosanoid/glutathione metabolism-like domain"/>
    <property type="match status" value="1"/>
</dbReference>
<evidence type="ECO:0000313" key="3">
    <source>
        <dbReference type="Proteomes" id="UP000321248"/>
    </source>
</evidence>
<gene>
    <name evidence="2" type="ORF">FU658_02735</name>
</gene>
<comment type="caution">
    <text evidence="2">The sequence shown here is derived from an EMBL/GenBank/DDBJ whole genome shotgun (WGS) entry which is preliminary data.</text>
</comment>
<proteinExistence type="predicted"/>
<reference evidence="2 3" key="1">
    <citation type="submission" date="2019-08" db="EMBL/GenBank/DDBJ databases">
        <authorList>
            <person name="Karlyshev A.V."/>
        </authorList>
    </citation>
    <scope>NUCLEOTIDE SEQUENCE [LARGE SCALE GENOMIC DNA]</scope>
    <source>
        <strain evidence="2 3">Alg18-2.2</strain>
    </source>
</reference>
<keyword evidence="1" id="KW-0472">Membrane</keyword>
<dbReference type="EMBL" id="VRTS01000001">
    <property type="protein sequence ID" value="TXK65991.1"/>
    <property type="molecule type" value="Genomic_DNA"/>
</dbReference>
<evidence type="ECO:0000256" key="1">
    <source>
        <dbReference type="SAM" id="Phobius"/>
    </source>
</evidence>
<feature type="transmembrane region" description="Helical" evidence="1">
    <location>
        <begin position="94"/>
        <end position="117"/>
    </location>
</feature>
<accession>A0A5C8L0P5</accession>
<keyword evidence="1" id="KW-0812">Transmembrane</keyword>
<evidence type="ECO:0000313" key="2">
    <source>
        <dbReference type="EMBL" id="TXK65991.1"/>
    </source>
</evidence>